<dbReference type="Proteomes" id="UP000331127">
    <property type="component" value="Unassembled WGS sequence"/>
</dbReference>
<reference evidence="5 6" key="1">
    <citation type="submission" date="2019-10" db="EMBL/GenBank/DDBJ databases">
        <title>Whole genome shotgun sequence of Acrocarpospora macrocephala NBRC 16266.</title>
        <authorList>
            <person name="Ichikawa N."/>
            <person name="Kimura A."/>
            <person name="Kitahashi Y."/>
            <person name="Komaki H."/>
            <person name="Oguchi A."/>
        </authorList>
    </citation>
    <scope>NUCLEOTIDE SEQUENCE [LARGE SCALE GENOMIC DNA]</scope>
    <source>
        <strain evidence="5 6">NBRC 16266</strain>
    </source>
</reference>
<dbReference type="AlphaFoldDB" id="A0A5M3WYG6"/>
<dbReference type="InterPro" id="IPR051052">
    <property type="entry name" value="Diverse_substrate_MTase"/>
</dbReference>
<dbReference type="Pfam" id="PF08241">
    <property type="entry name" value="Methyltransf_11"/>
    <property type="match status" value="1"/>
</dbReference>
<name>A0A5M3WYG6_9ACTN</name>
<dbReference type="EMBL" id="BLAE01000045">
    <property type="protein sequence ID" value="GES13332.1"/>
    <property type="molecule type" value="Genomic_DNA"/>
</dbReference>
<dbReference type="Gene3D" id="3.40.50.150">
    <property type="entry name" value="Vaccinia Virus protein VP39"/>
    <property type="match status" value="1"/>
</dbReference>
<sequence length="218" mass="23992">MRPAEALPCPYDDPMRQADPKPYWNTNVARHPGILRAVPRGCGHALDVGCGDGLLARKLTGRAKRVTGIDNSPQMIARARELASGHPDLTFVEGDFLIADLPAASYDFICSVSTIHHMDFEAALTRMRQMLRPGGTLVVVGLARETTPAEWAATIAAAPVVRIIKVLRRAHGPEGMPIADPQMSYGQVRAAARRLLPGMRYRRHVLRRYSLTWGKPAR</sequence>
<dbReference type="InterPro" id="IPR029063">
    <property type="entry name" value="SAM-dependent_MTases_sf"/>
</dbReference>
<dbReference type="GO" id="GO:0008757">
    <property type="term" value="F:S-adenosylmethionine-dependent methyltransferase activity"/>
    <property type="evidence" value="ECO:0007669"/>
    <property type="project" value="InterPro"/>
</dbReference>
<keyword evidence="6" id="KW-1185">Reference proteome</keyword>
<dbReference type="PANTHER" id="PTHR44942">
    <property type="entry name" value="METHYLTRANSF_11 DOMAIN-CONTAINING PROTEIN"/>
    <property type="match status" value="1"/>
</dbReference>
<keyword evidence="2 5" id="KW-0489">Methyltransferase</keyword>
<feature type="domain" description="Methyltransferase type 11" evidence="4">
    <location>
        <begin position="46"/>
        <end position="139"/>
    </location>
</feature>
<dbReference type="PANTHER" id="PTHR44942:SF4">
    <property type="entry name" value="METHYLTRANSFERASE TYPE 11 DOMAIN-CONTAINING PROTEIN"/>
    <property type="match status" value="1"/>
</dbReference>
<evidence type="ECO:0000256" key="1">
    <source>
        <dbReference type="ARBA" id="ARBA00008361"/>
    </source>
</evidence>
<evidence type="ECO:0000256" key="2">
    <source>
        <dbReference type="ARBA" id="ARBA00022603"/>
    </source>
</evidence>
<accession>A0A5M3WYG6</accession>
<proteinExistence type="inferred from homology"/>
<evidence type="ECO:0000313" key="5">
    <source>
        <dbReference type="EMBL" id="GES13332.1"/>
    </source>
</evidence>
<protein>
    <submittedName>
        <fullName evidence="5">Methyltransferase</fullName>
    </submittedName>
</protein>
<dbReference type="CDD" id="cd02440">
    <property type="entry name" value="AdoMet_MTases"/>
    <property type="match status" value="1"/>
</dbReference>
<dbReference type="InterPro" id="IPR013216">
    <property type="entry name" value="Methyltransf_11"/>
</dbReference>
<evidence type="ECO:0000313" key="6">
    <source>
        <dbReference type="Proteomes" id="UP000331127"/>
    </source>
</evidence>
<comment type="similarity">
    <text evidence="1">Belongs to the methyltransferase superfamily.</text>
</comment>
<dbReference type="SUPFAM" id="SSF53335">
    <property type="entry name" value="S-adenosyl-L-methionine-dependent methyltransferases"/>
    <property type="match status" value="1"/>
</dbReference>
<comment type="caution">
    <text evidence="5">The sequence shown here is derived from an EMBL/GenBank/DDBJ whole genome shotgun (WGS) entry which is preliminary data.</text>
</comment>
<evidence type="ECO:0000256" key="3">
    <source>
        <dbReference type="ARBA" id="ARBA00022679"/>
    </source>
</evidence>
<keyword evidence="3 5" id="KW-0808">Transferase</keyword>
<evidence type="ECO:0000259" key="4">
    <source>
        <dbReference type="Pfam" id="PF08241"/>
    </source>
</evidence>
<gene>
    <name evidence="5" type="ORF">Amac_069290</name>
</gene>
<dbReference type="GO" id="GO:0032259">
    <property type="term" value="P:methylation"/>
    <property type="evidence" value="ECO:0007669"/>
    <property type="project" value="UniProtKB-KW"/>
</dbReference>
<organism evidence="5 6">
    <name type="scientific">Acrocarpospora macrocephala</name>
    <dbReference type="NCBI Taxonomy" id="150177"/>
    <lineage>
        <taxon>Bacteria</taxon>
        <taxon>Bacillati</taxon>
        <taxon>Actinomycetota</taxon>
        <taxon>Actinomycetes</taxon>
        <taxon>Streptosporangiales</taxon>
        <taxon>Streptosporangiaceae</taxon>
        <taxon>Acrocarpospora</taxon>
    </lineage>
</organism>